<feature type="domain" description="Kazal-like" evidence="7">
    <location>
        <begin position="512"/>
        <end position="560"/>
    </location>
</feature>
<evidence type="ECO:0000313" key="8">
    <source>
        <dbReference type="EMBL" id="CAG9123980.1"/>
    </source>
</evidence>
<dbReference type="SMART" id="SM00280">
    <property type="entry name" value="KAZAL"/>
    <property type="match status" value="6"/>
</dbReference>
<dbReference type="InterPro" id="IPR036058">
    <property type="entry name" value="Kazal_dom_sf"/>
</dbReference>
<protein>
    <submittedName>
        <fullName evidence="8">(diamondback moth) hypothetical protein</fullName>
    </submittedName>
</protein>
<dbReference type="SMART" id="SM00274">
    <property type="entry name" value="FOLN"/>
    <property type="match status" value="3"/>
</dbReference>
<dbReference type="GO" id="GO:0005509">
    <property type="term" value="F:calcium ion binding"/>
    <property type="evidence" value="ECO:0007669"/>
    <property type="project" value="TreeGrafter"/>
</dbReference>
<sequence length="580" mass="60445">MMVKQQHEGSSGGASHSSAGAVVDTRHRLHLHSVNLHRDSFQCPPPRRSQLIMSASQCRGGRRGAHSARGRTAHSAPCVAEAMRALPLLVLLALTTPARAGICWSGMERGGRCSSVAALRVGRAECCARGPAAWSPRDLDSGEIFFFKALSGGYPCTACAAESCAGVSCGAGRRCAVRGGRARCVCAASCRRAGAVCGTDGKTYRSLCRLRRRACRRPAKHLAMDYPGQCKVGNCEGVRCGDKKKCVLDAELGAHCVRCGECNVAGAPVCAVDGRTYAGACALRKAACDRGRALPLAYRGTCIALVRLLLVKLNSPELGGHCVRCGECNVAGAPVCAVDGRTYAGACALRKAACDRGRALPLANSLELVGYCVRCGECNVAGAPVCAVDGRTYAGACALRKTACDRGRALALAYRGSCIALFRSLLVKLNSPEMGVHCVRCGECNVAGAPVCAVDGRTYAGACALRKAACDRGRALPLAYRGSCIANATCSSIHCSPGQRCVEGGVSGARCVTCGPCGAGAKRALCGSDRRTYPSWCRLQRATCAAGRVVDPLHPGPCKGDRNITDNSVTRVRKGERGMN</sequence>
<feature type="domain" description="Kazal-like" evidence="7">
    <location>
        <begin position="257"/>
        <end position="304"/>
    </location>
</feature>
<feature type="domain" description="TB" evidence="6">
    <location>
        <begin position="101"/>
        <end position="159"/>
    </location>
</feature>
<feature type="region of interest" description="Disordered" evidence="5">
    <location>
        <begin position="1"/>
        <end position="20"/>
    </location>
</feature>
<evidence type="ECO:0000256" key="3">
    <source>
        <dbReference type="ARBA" id="ARBA00023157"/>
    </source>
</evidence>
<evidence type="ECO:0000256" key="5">
    <source>
        <dbReference type="SAM" id="MobiDB-lite"/>
    </source>
</evidence>
<keyword evidence="2" id="KW-0677">Repeat</keyword>
<organism evidence="8 9">
    <name type="scientific">Plutella xylostella</name>
    <name type="common">Diamondback moth</name>
    <name type="synonym">Plutella maculipennis</name>
    <dbReference type="NCBI Taxonomy" id="51655"/>
    <lineage>
        <taxon>Eukaryota</taxon>
        <taxon>Metazoa</taxon>
        <taxon>Ecdysozoa</taxon>
        <taxon>Arthropoda</taxon>
        <taxon>Hexapoda</taxon>
        <taxon>Insecta</taxon>
        <taxon>Pterygota</taxon>
        <taxon>Neoptera</taxon>
        <taxon>Endopterygota</taxon>
        <taxon>Lepidoptera</taxon>
        <taxon>Glossata</taxon>
        <taxon>Ditrysia</taxon>
        <taxon>Yponomeutoidea</taxon>
        <taxon>Plutellidae</taxon>
        <taxon>Plutella</taxon>
    </lineage>
</organism>
<dbReference type="PROSITE" id="PS51364">
    <property type="entry name" value="TB"/>
    <property type="match status" value="1"/>
</dbReference>
<dbReference type="InterPro" id="IPR036773">
    <property type="entry name" value="TB_dom_sf"/>
</dbReference>
<accession>A0A8S4F7N4</accession>
<dbReference type="SUPFAM" id="SSF100895">
    <property type="entry name" value="Kazal-type serine protease inhibitors"/>
    <property type="match status" value="6"/>
</dbReference>
<dbReference type="GO" id="GO:0005615">
    <property type="term" value="C:extracellular space"/>
    <property type="evidence" value="ECO:0007669"/>
    <property type="project" value="TreeGrafter"/>
</dbReference>
<feature type="domain" description="Kazal-like" evidence="7">
    <location>
        <begin position="439"/>
        <end position="486"/>
    </location>
</feature>
<evidence type="ECO:0000259" key="7">
    <source>
        <dbReference type="PROSITE" id="PS51465"/>
    </source>
</evidence>
<comment type="caution">
    <text evidence="8">The sequence shown here is derived from an EMBL/GenBank/DDBJ whole genome shotgun (WGS) entry which is preliminary data.</text>
</comment>
<dbReference type="InterPro" id="IPR017878">
    <property type="entry name" value="TB_dom"/>
</dbReference>
<proteinExistence type="predicted"/>
<evidence type="ECO:0000256" key="1">
    <source>
        <dbReference type="ARBA" id="ARBA00022729"/>
    </source>
</evidence>
<dbReference type="EMBL" id="CAJHNJ030000029">
    <property type="protein sequence ID" value="CAG9123980.1"/>
    <property type="molecule type" value="Genomic_DNA"/>
</dbReference>
<dbReference type="PROSITE" id="PS51465">
    <property type="entry name" value="KAZAL_2"/>
    <property type="match status" value="6"/>
</dbReference>
<dbReference type="SUPFAM" id="SSF57581">
    <property type="entry name" value="TB module/8-cys domain"/>
    <property type="match status" value="1"/>
</dbReference>
<evidence type="ECO:0000313" key="9">
    <source>
        <dbReference type="Proteomes" id="UP000653454"/>
    </source>
</evidence>
<reference evidence="8" key="1">
    <citation type="submission" date="2020-11" db="EMBL/GenBank/DDBJ databases">
        <authorList>
            <person name="Whiteford S."/>
        </authorList>
    </citation>
    <scope>NUCLEOTIDE SEQUENCE</scope>
</reference>
<feature type="domain" description="Kazal-like" evidence="7">
    <location>
        <begin position="323"/>
        <end position="372"/>
    </location>
</feature>
<dbReference type="Gene3D" id="3.90.290.10">
    <property type="entry name" value="TGF-beta binding (TB) domain"/>
    <property type="match status" value="1"/>
</dbReference>
<dbReference type="Proteomes" id="UP000653454">
    <property type="component" value="Unassembled WGS sequence"/>
</dbReference>
<evidence type="ECO:0000256" key="2">
    <source>
        <dbReference type="ARBA" id="ARBA00022737"/>
    </source>
</evidence>
<feature type="domain" description="Kazal-like" evidence="7">
    <location>
        <begin position="373"/>
        <end position="420"/>
    </location>
</feature>
<name>A0A8S4F7N4_PLUXY</name>
<dbReference type="InterPro" id="IPR002350">
    <property type="entry name" value="Kazal_dom"/>
</dbReference>
<evidence type="ECO:0000259" key="6">
    <source>
        <dbReference type="PROSITE" id="PS51364"/>
    </source>
</evidence>
<dbReference type="Gene3D" id="3.30.60.30">
    <property type="match status" value="6"/>
</dbReference>
<keyword evidence="9" id="KW-1185">Reference proteome</keyword>
<dbReference type="GO" id="GO:0005518">
    <property type="term" value="F:collagen binding"/>
    <property type="evidence" value="ECO:0007669"/>
    <property type="project" value="TreeGrafter"/>
</dbReference>
<evidence type="ECO:0000256" key="4">
    <source>
        <dbReference type="ARBA" id="ARBA00023180"/>
    </source>
</evidence>
<dbReference type="Pfam" id="PF07648">
    <property type="entry name" value="Kazal_2"/>
    <property type="match status" value="6"/>
</dbReference>
<feature type="domain" description="Kazal-like" evidence="7">
    <location>
        <begin position="170"/>
        <end position="232"/>
    </location>
</feature>
<dbReference type="CDD" id="cd00104">
    <property type="entry name" value="KAZAL_FS"/>
    <property type="match status" value="5"/>
</dbReference>
<keyword evidence="1" id="KW-0732">Signal</keyword>
<dbReference type="Pfam" id="PF21333">
    <property type="entry name" value="FST_N"/>
    <property type="match status" value="1"/>
</dbReference>
<keyword evidence="4" id="KW-0325">Glycoprotein</keyword>
<dbReference type="AlphaFoldDB" id="A0A8S4F7N4"/>
<dbReference type="PANTHER" id="PTHR13866:SF29">
    <property type="entry name" value="FOLLISTATIN"/>
    <property type="match status" value="1"/>
</dbReference>
<dbReference type="PANTHER" id="PTHR13866">
    <property type="entry name" value="SPARC OSTEONECTIN"/>
    <property type="match status" value="1"/>
</dbReference>
<keyword evidence="3" id="KW-1015">Disulfide bond</keyword>
<gene>
    <name evidence="8" type="ORF">PLXY2_LOCUS8094</name>
</gene>
<dbReference type="GO" id="GO:0050840">
    <property type="term" value="F:extracellular matrix binding"/>
    <property type="evidence" value="ECO:0007669"/>
    <property type="project" value="TreeGrafter"/>
</dbReference>
<dbReference type="InterPro" id="IPR003645">
    <property type="entry name" value="Fol_N"/>
</dbReference>